<gene>
    <name evidence="1" type="ORF">ACFPO9_24905</name>
</gene>
<protein>
    <submittedName>
        <fullName evidence="1">Uncharacterized protein</fullName>
    </submittedName>
</protein>
<evidence type="ECO:0000313" key="1">
    <source>
        <dbReference type="EMBL" id="MFC5551771.1"/>
    </source>
</evidence>
<sequence length="216" mass="24126">MEAMEMGGAVFGDVSQAVHVAYVVMAQGASQGAPLRKALLRVMEEVQLASEEQRHWLDQLRGERNAKVNFEGLSRLDIRAQCALVAQAVRTKLPDAEKWVLQARYGHTDFEDADGARRFAFSAERIAAIQGLSQWLAPLLPKIPQLALDCMLGRLYANHSRIDISSRDLAQQFGGNHTQYLRAAKKIKEHLRALEAQALARLEPHFTQHGLVARNH</sequence>
<name>A0ABW0S485_9BURK</name>
<dbReference type="EMBL" id="JBHSMZ010000024">
    <property type="protein sequence ID" value="MFC5551771.1"/>
    <property type="molecule type" value="Genomic_DNA"/>
</dbReference>
<reference evidence="2" key="1">
    <citation type="journal article" date="2019" name="Int. J. Syst. Evol. Microbiol.">
        <title>The Global Catalogue of Microorganisms (GCM) 10K type strain sequencing project: providing services to taxonomists for standard genome sequencing and annotation.</title>
        <authorList>
            <consortium name="The Broad Institute Genomics Platform"/>
            <consortium name="The Broad Institute Genome Sequencing Center for Infectious Disease"/>
            <person name="Wu L."/>
            <person name="Ma J."/>
        </authorList>
    </citation>
    <scope>NUCLEOTIDE SEQUENCE [LARGE SCALE GENOMIC DNA]</scope>
    <source>
        <strain evidence="2">CGMCC 4.5798</strain>
    </source>
</reference>
<organism evidence="1 2">
    <name type="scientific">Massilia aerilata</name>
    <dbReference type="NCBI Taxonomy" id="453817"/>
    <lineage>
        <taxon>Bacteria</taxon>
        <taxon>Pseudomonadati</taxon>
        <taxon>Pseudomonadota</taxon>
        <taxon>Betaproteobacteria</taxon>
        <taxon>Burkholderiales</taxon>
        <taxon>Oxalobacteraceae</taxon>
        <taxon>Telluria group</taxon>
        <taxon>Massilia</taxon>
    </lineage>
</organism>
<comment type="caution">
    <text evidence="1">The sequence shown here is derived from an EMBL/GenBank/DDBJ whole genome shotgun (WGS) entry which is preliminary data.</text>
</comment>
<proteinExistence type="predicted"/>
<dbReference type="RefSeq" id="WP_379776378.1">
    <property type="nucleotide sequence ID" value="NZ_JBHSMZ010000024.1"/>
</dbReference>
<keyword evidence="2" id="KW-1185">Reference proteome</keyword>
<accession>A0ABW0S485</accession>
<dbReference type="Proteomes" id="UP001596086">
    <property type="component" value="Unassembled WGS sequence"/>
</dbReference>
<evidence type="ECO:0000313" key="2">
    <source>
        <dbReference type="Proteomes" id="UP001596086"/>
    </source>
</evidence>